<dbReference type="RefSeq" id="WP_185348742.1">
    <property type="nucleotide sequence ID" value="NZ_JAASTV010000025.1"/>
</dbReference>
<comment type="caution">
    <text evidence="1">The sequence shown here is derived from an EMBL/GenBank/DDBJ whole genome shotgun (WGS) entry which is preliminary data.</text>
</comment>
<organism evidence="1 2">
    <name type="scientific">Listeria immobilis</name>
    <dbReference type="NCBI Taxonomy" id="2713502"/>
    <lineage>
        <taxon>Bacteria</taxon>
        <taxon>Bacillati</taxon>
        <taxon>Bacillota</taxon>
        <taxon>Bacilli</taxon>
        <taxon>Bacillales</taxon>
        <taxon>Listeriaceae</taxon>
        <taxon>Listeria</taxon>
    </lineage>
</organism>
<proteinExistence type="predicted"/>
<evidence type="ECO:0000313" key="2">
    <source>
        <dbReference type="Proteomes" id="UP000587800"/>
    </source>
</evidence>
<sequence length="327" mass="38527">MNIYIYPRIRKFEKECLYFNFNSSKINKVFLHLLEHLVINRIKKIYQIKDIDGYTTEDFMKINIPQNGEMLFEKSTWVNLLSEFTKEEFDFSMNEIHQELLLTNSNLTNLLNDIRNSDIPSGEYLGDKDMFNTSLKKELSNLSLVIFSDNEKIQSIPDVARKYSSITNNANYKTISSGGMKSFQKGKYVYLYLNIPIEKVKKNSYIYHLQVFTTYLAHSIQSFRKIGSYYSIAFNQYHKKYIELFVIISTNELISVEIINSLKRIIATYTIEETKVIETTDDIYRYKEDLCGTYITNDFIQDNVPISDNDVKMFINEQKDLLLECLM</sequence>
<gene>
    <name evidence="1" type="ORF">HCJ59_02420</name>
</gene>
<keyword evidence="2" id="KW-1185">Reference proteome</keyword>
<accession>A0ABR6SSX1</accession>
<protein>
    <submittedName>
        <fullName evidence="1">Uncharacterized protein</fullName>
    </submittedName>
</protein>
<dbReference type="EMBL" id="JAASUB010000002">
    <property type="protein sequence ID" value="MBC1508765.1"/>
    <property type="molecule type" value="Genomic_DNA"/>
</dbReference>
<dbReference type="Proteomes" id="UP000587800">
    <property type="component" value="Unassembled WGS sequence"/>
</dbReference>
<evidence type="ECO:0000313" key="1">
    <source>
        <dbReference type="EMBL" id="MBC1508765.1"/>
    </source>
</evidence>
<reference evidence="1 2" key="1">
    <citation type="submission" date="2020-03" db="EMBL/GenBank/DDBJ databases">
        <title>Soil Listeria distribution.</title>
        <authorList>
            <person name="Liao J."/>
            <person name="Wiedmann M."/>
        </authorList>
    </citation>
    <scope>NUCLEOTIDE SEQUENCE [LARGE SCALE GENOMIC DNA]</scope>
    <source>
        <strain evidence="1 2">FSL L7-1515</strain>
    </source>
</reference>
<name>A0ABR6SSX1_9LIST</name>